<sequence>MTFKLHTNDDVNDDAVVGIMTIGSGFSHLVQLSASLDGPCMSLRKYQATHEKMFNLWEDNAIDVVRKTAEEEKELALAAEDVSADGTQMIKRYEPKGFKIEARTFLEQLAKIEKEIQEIQTQTTHQRESGIWYLERRNRLIASTFSE</sequence>
<evidence type="ECO:0000313" key="3">
    <source>
        <dbReference type="Proteomes" id="UP000801492"/>
    </source>
</evidence>
<reference evidence="2" key="1">
    <citation type="submission" date="2019-08" db="EMBL/GenBank/DDBJ databases">
        <title>The genome of the North American firefly Photinus pyralis.</title>
        <authorList>
            <consortium name="Photinus pyralis genome working group"/>
            <person name="Fallon T.R."/>
            <person name="Sander Lower S.E."/>
            <person name="Weng J.-K."/>
        </authorList>
    </citation>
    <scope>NUCLEOTIDE SEQUENCE</scope>
    <source>
        <strain evidence="2">TRF0915ILg1</strain>
        <tissue evidence="2">Whole body</tissue>
    </source>
</reference>
<feature type="non-terminal residue" evidence="2">
    <location>
        <position position="1"/>
    </location>
</feature>
<name>A0A8K0CWK4_IGNLU</name>
<dbReference type="InterPro" id="IPR049012">
    <property type="entry name" value="Mutator_transp_dom"/>
</dbReference>
<dbReference type="Pfam" id="PF20700">
    <property type="entry name" value="Mutator"/>
    <property type="match status" value="1"/>
</dbReference>
<dbReference type="AlphaFoldDB" id="A0A8K0CWK4"/>
<protein>
    <recommendedName>
        <fullName evidence="1">Mutator-like transposase domain-containing protein</fullName>
    </recommendedName>
</protein>
<dbReference type="EMBL" id="VTPC01046954">
    <property type="protein sequence ID" value="KAF2890755.1"/>
    <property type="molecule type" value="Genomic_DNA"/>
</dbReference>
<gene>
    <name evidence="2" type="ORF">ILUMI_15418</name>
</gene>
<accession>A0A8K0CWK4</accession>
<evidence type="ECO:0000313" key="2">
    <source>
        <dbReference type="EMBL" id="KAF2890755.1"/>
    </source>
</evidence>
<proteinExistence type="predicted"/>
<comment type="caution">
    <text evidence="2">The sequence shown here is derived from an EMBL/GenBank/DDBJ whole genome shotgun (WGS) entry which is preliminary data.</text>
</comment>
<evidence type="ECO:0000259" key="1">
    <source>
        <dbReference type="Pfam" id="PF20700"/>
    </source>
</evidence>
<dbReference type="OrthoDB" id="6781756at2759"/>
<feature type="domain" description="Mutator-like transposase" evidence="1">
    <location>
        <begin position="10"/>
        <end position="90"/>
    </location>
</feature>
<organism evidence="2 3">
    <name type="scientific">Ignelater luminosus</name>
    <name type="common">Cucubano</name>
    <name type="synonym">Pyrophorus luminosus</name>
    <dbReference type="NCBI Taxonomy" id="2038154"/>
    <lineage>
        <taxon>Eukaryota</taxon>
        <taxon>Metazoa</taxon>
        <taxon>Ecdysozoa</taxon>
        <taxon>Arthropoda</taxon>
        <taxon>Hexapoda</taxon>
        <taxon>Insecta</taxon>
        <taxon>Pterygota</taxon>
        <taxon>Neoptera</taxon>
        <taxon>Endopterygota</taxon>
        <taxon>Coleoptera</taxon>
        <taxon>Polyphaga</taxon>
        <taxon>Elateriformia</taxon>
        <taxon>Elateroidea</taxon>
        <taxon>Elateridae</taxon>
        <taxon>Agrypninae</taxon>
        <taxon>Pyrophorini</taxon>
        <taxon>Ignelater</taxon>
    </lineage>
</organism>
<dbReference type="Proteomes" id="UP000801492">
    <property type="component" value="Unassembled WGS sequence"/>
</dbReference>
<keyword evidence="3" id="KW-1185">Reference proteome</keyword>